<comment type="caution">
    <text evidence="1">The sequence shown here is derived from an EMBL/GenBank/DDBJ whole genome shotgun (WGS) entry which is preliminary data.</text>
</comment>
<proteinExistence type="predicted"/>
<organism evidence="1 2">
    <name type="scientific">Listeria innocua</name>
    <dbReference type="NCBI Taxonomy" id="1642"/>
    <lineage>
        <taxon>Bacteria</taxon>
        <taxon>Bacillati</taxon>
        <taxon>Bacillota</taxon>
        <taxon>Bacilli</taxon>
        <taxon>Bacillales</taxon>
        <taxon>Listeriaceae</taxon>
        <taxon>Listeria</taxon>
    </lineage>
</organism>
<protein>
    <submittedName>
        <fullName evidence="1">Uncharacterized protein</fullName>
    </submittedName>
</protein>
<dbReference type="EMBL" id="JAARXV010000001">
    <property type="protein sequence ID" value="MBC2140727.1"/>
    <property type="molecule type" value="Genomic_DNA"/>
</dbReference>
<dbReference type="AlphaFoldDB" id="A0AB73H3S8"/>
<accession>A0AB73H3S8</accession>
<dbReference type="Proteomes" id="UP000552309">
    <property type="component" value="Unassembled WGS sequence"/>
</dbReference>
<gene>
    <name evidence="1" type="ORF">HCA89_00270</name>
</gene>
<evidence type="ECO:0000313" key="1">
    <source>
        <dbReference type="EMBL" id="MBC2140727.1"/>
    </source>
</evidence>
<reference evidence="1 2" key="1">
    <citation type="submission" date="2020-03" db="EMBL/GenBank/DDBJ databases">
        <title>Soil Listeria distribution.</title>
        <authorList>
            <person name="Liao J."/>
            <person name="Wiedmann M."/>
        </authorList>
    </citation>
    <scope>NUCLEOTIDE SEQUENCE [LARGE SCALE GENOMIC DNA]</scope>
    <source>
        <strain evidence="1 2">FSL L7-0297</strain>
    </source>
</reference>
<evidence type="ECO:0000313" key="2">
    <source>
        <dbReference type="Proteomes" id="UP000552309"/>
    </source>
</evidence>
<dbReference type="RefSeq" id="WP_185542814.1">
    <property type="nucleotide sequence ID" value="NZ_JAARXV010000001.1"/>
</dbReference>
<name>A0AB73H3S8_LISIO</name>
<sequence length="66" mass="8162">MRSIFHLNWSEKRKEIIKKCQKEQKQLKDMKDALIFTEYATEQELDTKTSKEIEQIYHEMRLERES</sequence>